<organism evidence="7 8">
    <name type="scientific">Altericroceibacterium endophyticum</name>
    <dbReference type="NCBI Taxonomy" id="1808508"/>
    <lineage>
        <taxon>Bacteria</taxon>
        <taxon>Pseudomonadati</taxon>
        <taxon>Pseudomonadota</taxon>
        <taxon>Alphaproteobacteria</taxon>
        <taxon>Sphingomonadales</taxon>
        <taxon>Erythrobacteraceae</taxon>
        <taxon>Altericroceibacterium</taxon>
    </lineage>
</organism>
<dbReference type="InterPro" id="IPR039422">
    <property type="entry name" value="MarR/SlyA-like"/>
</dbReference>
<dbReference type="OrthoDB" id="9806864at2"/>
<keyword evidence="2" id="KW-0963">Cytoplasm</keyword>
<gene>
    <name evidence="7" type="ORF">GRI91_10350</name>
</gene>
<dbReference type="InterPro" id="IPR036390">
    <property type="entry name" value="WH_DNA-bd_sf"/>
</dbReference>
<accession>A0A6I4T5K8</accession>
<protein>
    <submittedName>
        <fullName evidence="7">MarR family transcriptional regulator</fullName>
    </submittedName>
</protein>
<dbReference type="Proteomes" id="UP000438476">
    <property type="component" value="Unassembled WGS sequence"/>
</dbReference>
<keyword evidence="3" id="KW-0805">Transcription regulation</keyword>
<dbReference type="PANTHER" id="PTHR33164:SF5">
    <property type="entry name" value="ORGANIC HYDROPEROXIDE RESISTANCE TRANSCRIPTIONAL REGULATOR"/>
    <property type="match status" value="1"/>
</dbReference>
<evidence type="ECO:0000259" key="6">
    <source>
        <dbReference type="PROSITE" id="PS50995"/>
    </source>
</evidence>
<dbReference type="Pfam" id="PF22381">
    <property type="entry name" value="Staph_reg_Sar_Rot"/>
    <property type="match status" value="1"/>
</dbReference>
<dbReference type="PANTHER" id="PTHR33164">
    <property type="entry name" value="TRANSCRIPTIONAL REGULATOR, MARR FAMILY"/>
    <property type="match status" value="1"/>
</dbReference>
<dbReference type="InterPro" id="IPR055166">
    <property type="entry name" value="Transc_reg_Sar_Rot_HTH"/>
</dbReference>
<keyword evidence="8" id="KW-1185">Reference proteome</keyword>
<sequence length="160" mass="17492">MAKGNPLALDRQICFPVYVAGNSLVRAYRPLLSEIGLTYPQYLVMLILWSEEAPLSVGTIGSHLMLDSGTLTPLLKRMESAGIVERRRDQADERRVLIGLTAKGRALRKDAESIPGKLIGCSGMSPTDLHDLHQAVITLRRLFLNDAPPATAAEEEALSE</sequence>
<comment type="subcellular location">
    <subcellularLocation>
        <location evidence="1">Cytoplasm</location>
    </subcellularLocation>
</comment>
<evidence type="ECO:0000256" key="1">
    <source>
        <dbReference type="ARBA" id="ARBA00004496"/>
    </source>
</evidence>
<dbReference type="GO" id="GO:0006950">
    <property type="term" value="P:response to stress"/>
    <property type="evidence" value="ECO:0007669"/>
    <property type="project" value="TreeGrafter"/>
</dbReference>
<evidence type="ECO:0000256" key="4">
    <source>
        <dbReference type="ARBA" id="ARBA00023125"/>
    </source>
</evidence>
<keyword evidence="4" id="KW-0238">DNA-binding</keyword>
<evidence type="ECO:0000256" key="3">
    <source>
        <dbReference type="ARBA" id="ARBA00023015"/>
    </source>
</evidence>
<evidence type="ECO:0000256" key="5">
    <source>
        <dbReference type="ARBA" id="ARBA00023163"/>
    </source>
</evidence>
<dbReference type="GO" id="GO:0003700">
    <property type="term" value="F:DNA-binding transcription factor activity"/>
    <property type="evidence" value="ECO:0007669"/>
    <property type="project" value="InterPro"/>
</dbReference>
<dbReference type="EMBL" id="WTYT01000004">
    <property type="protein sequence ID" value="MXO66156.1"/>
    <property type="molecule type" value="Genomic_DNA"/>
</dbReference>
<evidence type="ECO:0000313" key="7">
    <source>
        <dbReference type="EMBL" id="MXO66156.1"/>
    </source>
</evidence>
<dbReference type="Gene3D" id="1.10.10.10">
    <property type="entry name" value="Winged helix-like DNA-binding domain superfamily/Winged helix DNA-binding domain"/>
    <property type="match status" value="1"/>
</dbReference>
<dbReference type="InterPro" id="IPR000835">
    <property type="entry name" value="HTH_MarR-typ"/>
</dbReference>
<name>A0A6I4T5K8_9SPHN</name>
<comment type="caution">
    <text evidence="7">The sequence shown here is derived from an EMBL/GenBank/DDBJ whole genome shotgun (WGS) entry which is preliminary data.</text>
</comment>
<dbReference type="GO" id="GO:0005737">
    <property type="term" value="C:cytoplasm"/>
    <property type="evidence" value="ECO:0007669"/>
    <property type="project" value="UniProtKB-SubCell"/>
</dbReference>
<dbReference type="InterPro" id="IPR036388">
    <property type="entry name" value="WH-like_DNA-bd_sf"/>
</dbReference>
<dbReference type="AlphaFoldDB" id="A0A6I4T5K8"/>
<keyword evidence="5" id="KW-0804">Transcription</keyword>
<reference evidence="7 8" key="1">
    <citation type="submission" date="2019-12" db="EMBL/GenBank/DDBJ databases">
        <title>Genomic-based taxomic classification of the family Erythrobacteraceae.</title>
        <authorList>
            <person name="Xu L."/>
        </authorList>
    </citation>
    <scope>NUCLEOTIDE SEQUENCE [LARGE SCALE GENOMIC DNA]</scope>
    <source>
        <strain evidence="7 8">LMG 29518</strain>
    </source>
</reference>
<feature type="domain" description="HTH marR-type" evidence="6">
    <location>
        <begin position="1"/>
        <end position="144"/>
    </location>
</feature>
<evidence type="ECO:0000256" key="2">
    <source>
        <dbReference type="ARBA" id="ARBA00022490"/>
    </source>
</evidence>
<dbReference type="SMART" id="SM00347">
    <property type="entry name" value="HTH_MARR"/>
    <property type="match status" value="1"/>
</dbReference>
<dbReference type="PROSITE" id="PS50995">
    <property type="entry name" value="HTH_MARR_2"/>
    <property type="match status" value="1"/>
</dbReference>
<proteinExistence type="predicted"/>
<evidence type="ECO:0000313" key="8">
    <source>
        <dbReference type="Proteomes" id="UP000438476"/>
    </source>
</evidence>
<dbReference type="SUPFAM" id="SSF46785">
    <property type="entry name" value="Winged helix' DNA-binding domain"/>
    <property type="match status" value="1"/>
</dbReference>
<dbReference type="GO" id="GO:0003677">
    <property type="term" value="F:DNA binding"/>
    <property type="evidence" value="ECO:0007669"/>
    <property type="project" value="UniProtKB-KW"/>
</dbReference>
<dbReference type="FunFam" id="1.10.10.10:FF:000163">
    <property type="entry name" value="MarR family transcriptional regulator"/>
    <property type="match status" value="1"/>
</dbReference>